<dbReference type="PANTHER" id="PTHR10693:SF20">
    <property type="entry name" value="AT27578P"/>
    <property type="match status" value="1"/>
</dbReference>
<feature type="region of interest" description="Disordered" evidence="3">
    <location>
        <begin position="22"/>
        <end position="50"/>
    </location>
</feature>
<dbReference type="GO" id="GO:1990861">
    <property type="term" value="C:Ubp3-Bre5 deubiquitination complex"/>
    <property type="evidence" value="ECO:0007669"/>
    <property type="project" value="TreeGrafter"/>
</dbReference>
<dbReference type="HOGENOM" id="CLU_022209_2_0_1"/>
<reference evidence="6 7" key="1">
    <citation type="submission" date="2013-03" db="EMBL/GenBank/DDBJ databases">
        <title>The Genome Sequence of Cladophialophora yegresii CBS 114405.</title>
        <authorList>
            <consortium name="The Broad Institute Genomics Platform"/>
            <person name="Cuomo C."/>
            <person name="de Hoog S."/>
            <person name="Gorbushina A."/>
            <person name="Walker B."/>
            <person name="Young S.K."/>
            <person name="Zeng Q."/>
            <person name="Gargeya S."/>
            <person name="Fitzgerald M."/>
            <person name="Haas B."/>
            <person name="Abouelleil A."/>
            <person name="Allen A.W."/>
            <person name="Alvarado L."/>
            <person name="Arachchi H.M."/>
            <person name="Berlin A.M."/>
            <person name="Chapman S.B."/>
            <person name="Gainer-Dewar J."/>
            <person name="Goldberg J."/>
            <person name="Griggs A."/>
            <person name="Gujja S."/>
            <person name="Hansen M."/>
            <person name="Howarth C."/>
            <person name="Imamovic A."/>
            <person name="Ireland A."/>
            <person name="Larimer J."/>
            <person name="McCowan C."/>
            <person name="Murphy C."/>
            <person name="Pearson M."/>
            <person name="Poon T.W."/>
            <person name="Priest M."/>
            <person name="Roberts A."/>
            <person name="Saif S."/>
            <person name="Shea T."/>
            <person name="Sisk P."/>
            <person name="Sykes S."/>
            <person name="Wortman J."/>
            <person name="Nusbaum C."/>
            <person name="Birren B."/>
        </authorList>
    </citation>
    <scope>NUCLEOTIDE SEQUENCE [LARGE SCALE GENOMIC DNA]</scope>
    <source>
        <strain evidence="6 7">CBS 114405</strain>
    </source>
</reference>
<dbReference type="SUPFAM" id="SSF54928">
    <property type="entry name" value="RNA-binding domain, RBD"/>
    <property type="match status" value="1"/>
</dbReference>
<dbReference type="SMART" id="SM00360">
    <property type="entry name" value="RRM"/>
    <property type="match status" value="1"/>
</dbReference>
<feature type="compositionally biased region" description="Gly residues" evidence="3">
    <location>
        <begin position="489"/>
        <end position="507"/>
    </location>
</feature>
<comment type="caution">
    <text evidence="6">The sequence shown here is derived from an EMBL/GenBank/DDBJ whole genome shotgun (WGS) entry which is preliminary data.</text>
</comment>
<dbReference type="InterPro" id="IPR002075">
    <property type="entry name" value="NTF2_dom"/>
</dbReference>
<dbReference type="SUPFAM" id="SSF54427">
    <property type="entry name" value="NTF2-like"/>
    <property type="match status" value="1"/>
</dbReference>
<dbReference type="InterPro" id="IPR039539">
    <property type="entry name" value="Ras_GTPase_bind_prot"/>
</dbReference>
<dbReference type="Pfam" id="PF02136">
    <property type="entry name" value="NTF2"/>
    <property type="match status" value="1"/>
</dbReference>
<dbReference type="EMBL" id="AMGW01000005">
    <property type="protein sequence ID" value="EXJ57025.1"/>
    <property type="molecule type" value="Genomic_DNA"/>
</dbReference>
<dbReference type="GO" id="GO:0005829">
    <property type="term" value="C:cytosol"/>
    <property type="evidence" value="ECO:0007669"/>
    <property type="project" value="TreeGrafter"/>
</dbReference>
<dbReference type="InterPro" id="IPR032710">
    <property type="entry name" value="NTF2-like_dom_sf"/>
</dbReference>
<feature type="compositionally biased region" description="Acidic residues" evidence="3">
    <location>
        <begin position="241"/>
        <end position="253"/>
    </location>
</feature>
<proteinExistence type="predicted"/>
<dbReference type="GO" id="GO:0003729">
    <property type="term" value="F:mRNA binding"/>
    <property type="evidence" value="ECO:0007669"/>
    <property type="project" value="TreeGrafter"/>
</dbReference>
<dbReference type="AlphaFoldDB" id="W9VWF8"/>
<name>W9VWF8_9EURO</name>
<feature type="compositionally biased region" description="Low complexity" evidence="3">
    <location>
        <begin position="266"/>
        <end position="310"/>
    </location>
</feature>
<accession>W9VWF8</accession>
<dbReference type="Gene3D" id="3.10.450.50">
    <property type="match status" value="1"/>
</dbReference>
<evidence type="ECO:0000256" key="2">
    <source>
        <dbReference type="PROSITE-ProRule" id="PRU00176"/>
    </source>
</evidence>
<dbReference type="PROSITE" id="PS50102">
    <property type="entry name" value="RRM"/>
    <property type="match status" value="1"/>
</dbReference>
<evidence type="ECO:0008006" key="8">
    <source>
        <dbReference type="Google" id="ProtNLM"/>
    </source>
</evidence>
<evidence type="ECO:0000256" key="3">
    <source>
        <dbReference type="SAM" id="MobiDB-lite"/>
    </source>
</evidence>
<protein>
    <recommendedName>
        <fullName evidence="8">NTF2 domain-containing protein</fullName>
    </recommendedName>
</protein>
<dbReference type="GeneID" id="19181944"/>
<feature type="compositionally biased region" description="Low complexity" evidence="3">
    <location>
        <begin position="187"/>
        <end position="200"/>
    </location>
</feature>
<sequence length="548" mass="57657">MATEIAPVNGLYGTSQYTQPAELAASTPSAPTHATSASQSTTASATTQQQKADPQEIGWYFVEQYYTTLSKTPEKIHLFYSKKSQLVSGVEAEKVVPAVGTKAISDKIKSLDFQDCKVRVLNVDSQASFNNIVVQVIGEMSNKSEPHHKFVQTFVLAEQPNGYFVLNDIFRYLSDDVDEIVEDEQPQAEVPAEEVPTPAEGLQDTQPHIEDQIVTENAADEVDEKLEEQTEAPQDIAADTNGDDAPEPSEEPVDVPASAPKEDVLATETTEPAALEQPAEPESTPAAIESTTEAAAPTPAPAAAPEAPAAKKTWASMLGGGSGGGGGAVQKPAVPALPITTPAQPKAPRPAQPAQAPKAPTEPASAATPPTASTPTSQSNGWQTAEHSKKSNRPQNKAASDGVTLAYIRNVNEKVDARILREVLESFGDLKYYDVSRPRSCAFVEFADPAGYAAAVAANPHTVGTETIYVEERRPRPNAYGGSNANYTRGGGPATRGGRGAIQGGSRSGSQTNFPKDAGRGGNVQHQRGGKPGTGTITPKGRGQGQTV</sequence>
<evidence type="ECO:0000256" key="1">
    <source>
        <dbReference type="ARBA" id="ARBA00022884"/>
    </source>
</evidence>
<evidence type="ECO:0000313" key="7">
    <source>
        <dbReference type="Proteomes" id="UP000019473"/>
    </source>
</evidence>
<feature type="compositionally biased region" description="Low complexity" evidence="3">
    <location>
        <begin position="352"/>
        <end position="377"/>
    </location>
</feature>
<dbReference type="InterPro" id="IPR035979">
    <property type="entry name" value="RBD_domain_sf"/>
</dbReference>
<evidence type="ECO:0000259" key="5">
    <source>
        <dbReference type="PROSITE" id="PS50177"/>
    </source>
</evidence>
<dbReference type="Proteomes" id="UP000019473">
    <property type="component" value="Unassembled WGS sequence"/>
</dbReference>
<dbReference type="InterPro" id="IPR018222">
    <property type="entry name" value="Nuclear_transport_factor_2_euk"/>
</dbReference>
<feature type="region of interest" description="Disordered" evidence="3">
    <location>
        <begin position="475"/>
        <end position="548"/>
    </location>
</feature>
<dbReference type="InterPro" id="IPR000504">
    <property type="entry name" value="RRM_dom"/>
</dbReference>
<feature type="region of interest" description="Disordered" evidence="3">
    <location>
        <begin position="183"/>
        <end position="206"/>
    </location>
</feature>
<dbReference type="GO" id="GO:0034517">
    <property type="term" value="P:ribophagy"/>
    <property type="evidence" value="ECO:0007669"/>
    <property type="project" value="TreeGrafter"/>
</dbReference>
<dbReference type="eggNOG" id="KOG0116">
    <property type="taxonomic scope" value="Eukaryota"/>
</dbReference>
<organism evidence="6 7">
    <name type="scientific">Cladophialophora yegresii CBS 114405</name>
    <dbReference type="NCBI Taxonomy" id="1182544"/>
    <lineage>
        <taxon>Eukaryota</taxon>
        <taxon>Fungi</taxon>
        <taxon>Dikarya</taxon>
        <taxon>Ascomycota</taxon>
        <taxon>Pezizomycotina</taxon>
        <taxon>Eurotiomycetes</taxon>
        <taxon>Chaetothyriomycetidae</taxon>
        <taxon>Chaetothyriales</taxon>
        <taxon>Herpotrichiellaceae</taxon>
        <taxon>Cladophialophora</taxon>
    </lineage>
</organism>
<gene>
    <name evidence="6" type="ORF">A1O7_07369</name>
</gene>
<dbReference type="FunFam" id="3.10.450.50:FF:000003">
    <property type="entry name" value="Nuclear transport factor 2 family protein"/>
    <property type="match status" value="1"/>
</dbReference>
<dbReference type="CDD" id="cd00590">
    <property type="entry name" value="RRM_SF"/>
    <property type="match status" value="1"/>
</dbReference>
<keyword evidence="7" id="KW-1185">Reference proteome</keyword>
<feature type="compositionally biased region" description="Gly residues" evidence="3">
    <location>
        <begin position="318"/>
        <end position="328"/>
    </location>
</feature>
<dbReference type="Pfam" id="PF00076">
    <property type="entry name" value="RRM_1"/>
    <property type="match status" value="1"/>
</dbReference>
<dbReference type="PANTHER" id="PTHR10693">
    <property type="entry name" value="RAS GTPASE-ACTIVATING PROTEIN-BINDING PROTEIN"/>
    <property type="match status" value="1"/>
</dbReference>
<evidence type="ECO:0000259" key="4">
    <source>
        <dbReference type="PROSITE" id="PS50102"/>
    </source>
</evidence>
<feature type="compositionally biased region" description="Low complexity" evidence="3">
    <location>
        <begin position="24"/>
        <end position="50"/>
    </location>
</feature>
<dbReference type="VEuPathDB" id="FungiDB:A1O7_07369"/>
<dbReference type="STRING" id="1182544.W9VWF8"/>
<dbReference type="OrthoDB" id="339151at2759"/>
<dbReference type="InterPro" id="IPR012677">
    <property type="entry name" value="Nucleotide-bd_a/b_plait_sf"/>
</dbReference>
<dbReference type="CDD" id="cd00780">
    <property type="entry name" value="NTF2"/>
    <property type="match status" value="1"/>
</dbReference>
<dbReference type="RefSeq" id="XP_007759559.1">
    <property type="nucleotide sequence ID" value="XM_007761369.1"/>
</dbReference>
<dbReference type="Gene3D" id="3.30.70.330">
    <property type="match status" value="1"/>
</dbReference>
<evidence type="ECO:0000313" key="6">
    <source>
        <dbReference type="EMBL" id="EXJ57025.1"/>
    </source>
</evidence>
<dbReference type="PROSITE" id="PS50177">
    <property type="entry name" value="NTF2_DOMAIN"/>
    <property type="match status" value="1"/>
</dbReference>
<feature type="domain" description="RRM" evidence="4">
    <location>
        <begin position="404"/>
        <end position="475"/>
    </location>
</feature>
<dbReference type="GO" id="GO:0016579">
    <property type="term" value="P:protein deubiquitination"/>
    <property type="evidence" value="ECO:0007669"/>
    <property type="project" value="TreeGrafter"/>
</dbReference>
<dbReference type="GO" id="GO:1990904">
    <property type="term" value="C:ribonucleoprotein complex"/>
    <property type="evidence" value="ECO:0007669"/>
    <property type="project" value="TreeGrafter"/>
</dbReference>
<feature type="region of interest" description="Disordered" evidence="3">
    <location>
        <begin position="222"/>
        <end position="399"/>
    </location>
</feature>
<keyword evidence="1 2" id="KW-0694">RNA-binding</keyword>
<feature type="domain" description="NTF2" evidence="5">
    <location>
        <begin position="57"/>
        <end position="172"/>
    </location>
</feature>